<protein>
    <recommendedName>
        <fullName evidence="6">CxC5 like cysteine cluster associated with KDZ domain-containing protein</fullName>
    </recommendedName>
</protein>
<dbReference type="Pfam" id="PF18718">
    <property type="entry name" value="CxC5"/>
    <property type="match status" value="1"/>
</dbReference>
<keyword evidence="5" id="KW-1185">Reference proteome</keyword>
<feature type="region of interest" description="Disordered" evidence="1">
    <location>
        <begin position="348"/>
        <end position="398"/>
    </location>
</feature>
<reference evidence="4" key="1">
    <citation type="submission" date="2023-03" db="EMBL/GenBank/DDBJ databases">
        <title>Massive genome expansion in bonnet fungi (Mycena s.s.) driven by repeated elements and novel gene families across ecological guilds.</title>
        <authorList>
            <consortium name="Lawrence Berkeley National Laboratory"/>
            <person name="Harder C.B."/>
            <person name="Miyauchi S."/>
            <person name="Viragh M."/>
            <person name="Kuo A."/>
            <person name="Thoen E."/>
            <person name="Andreopoulos B."/>
            <person name="Lu D."/>
            <person name="Skrede I."/>
            <person name="Drula E."/>
            <person name="Henrissat B."/>
            <person name="Morin E."/>
            <person name="Kohler A."/>
            <person name="Barry K."/>
            <person name="LaButti K."/>
            <person name="Morin E."/>
            <person name="Salamov A."/>
            <person name="Lipzen A."/>
            <person name="Mereny Z."/>
            <person name="Hegedus B."/>
            <person name="Baldrian P."/>
            <person name="Stursova M."/>
            <person name="Weitz H."/>
            <person name="Taylor A."/>
            <person name="Grigoriev I.V."/>
            <person name="Nagy L.G."/>
            <person name="Martin F."/>
            <person name="Kauserud H."/>
        </authorList>
    </citation>
    <scope>NUCLEOTIDE SEQUENCE</scope>
    <source>
        <strain evidence="4">CBHHK173m</strain>
    </source>
</reference>
<dbReference type="InterPro" id="IPR041539">
    <property type="entry name" value="CxC5"/>
</dbReference>
<dbReference type="EMBL" id="JARJCN010000035">
    <property type="protein sequence ID" value="KAJ7085175.1"/>
    <property type="molecule type" value="Genomic_DNA"/>
</dbReference>
<evidence type="ECO:0000256" key="1">
    <source>
        <dbReference type="SAM" id="MobiDB-lite"/>
    </source>
</evidence>
<sequence>MAWSHDLSPTQELAARTKHIELFLEHGLSRRISVYSLQPPTRVCIDPGCAKTLRAESSILQDRELVEPSTITITVFTKEFGSVPGFATSRYCRNCHTRYHPNYYVHTRATLRTYYLGVPVFIQSSQHFYVDKELCELFSVMMATSWTSATNCARTYNAGLSNHSIQSSMPATWSTSLELDVEDVWNAFFFHSLLLDHHARSRILVLSNTARSQSERLRPALHERNILLAGTGQPAWNHACNLCCGVDTDVNGVEYAVRSTVTDGITIGRPCCGVHDCLEPLPTVKHRFCALHRRMENQCAVTTCDQDSEQGFRTCSAPEHRRLESYYYLQGKAMFQLKHRLERIKVSQTHDSLSSGAKTTRAPTRMTDELRGDLLPAPVDASEAEDEGGIGEGPGADADEDVEIDAAGVCDGKAETGNKTVRARFGRRRTHNEQLCVGSCGVILGRATFYGSEAPNGVREFWMKLFPTKASLPHVLWHDNNCRMVAMLKNDPEEHLRTYFDSCALPVDVFHFKCKHKEGDLECGRHCNPYIWPELRTKEGKWRFNSSAAEQTNAWFGGFQSMVREMQADRYDFFLDEMILRRNKTLIKDLTRRGEVPYSIPRSELLKPGMLFLLSSPM</sequence>
<feature type="domain" description="CxC6 like cysteine cluster associated with KDZ" evidence="3">
    <location>
        <begin position="261"/>
        <end position="325"/>
    </location>
</feature>
<comment type="caution">
    <text evidence="4">The sequence shown here is derived from an EMBL/GenBank/DDBJ whole genome shotgun (WGS) entry which is preliminary data.</text>
</comment>
<accession>A0AAD6U040</accession>
<gene>
    <name evidence="4" type="ORF">B0H15DRAFT_910539</name>
</gene>
<organism evidence="4 5">
    <name type="scientific">Mycena belliarum</name>
    <dbReference type="NCBI Taxonomy" id="1033014"/>
    <lineage>
        <taxon>Eukaryota</taxon>
        <taxon>Fungi</taxon>
        <taxon>Dikarya</taxon>
        <taxon>Basidiomycota</taxon>
        <taxon>Agaricomycotina</taxon>
        <taxon>Agaricomycetes</taxon>
        <taxon>Agaricomycetidae</taxon>
        <taxon>Agaricales</taxon>
        <taxon>Marasmiineae</taxon>
        <taxon>Mycenaceae</taxon>
        <taxon>Mycena</taxon>
    </lineage>
</organism>
<dbReference type="Proteomes" id="UP001222325">
    <property type="component" value="Unassembled WGS sequence"/>
</dbReference>
<dbReference type="InterPro" id="IPR040898">
    <property type="entry name" value="CxC6"/>
</dbReference>
<evidence type="ECO:0000313" key="5">
    <source>
        <dbReference type="Proteomes" id="UP001222325"/>
    </source>
</evidence>
<evidence type="ECO:0000259" key="3">
    <source>
        <dbReference type="Pfam" id="PF18721"/>
    </source>
</evidence>
<evidence type="ECO:0000313" key="4">
    <source>
        <dbReference type="EMBL" id="KAJ7085175.1"/>
    </source>
</evidence>
<feature type="domain" description="CxC5 like cysteine cluster associated with KDZ" evidence="2">
    <location>
        <begin position="33"/>
        <end position="158"/>
    </location>
</feature>
<name>A0AAD6U040_9AGAR</name>
<evidence type="ECO:0000259" key="2">
    <source>
        <dbReference type="Pfam" id="PF18718"/>
    </source>
</evidence>
<dbReference type="Pfam" id="PF18721">
    <property type="entry name" value="CxC6"/>
    <property type="match status" value="1"/>
</dbReference>
<feature type="compositionally biased region" description="Polar residues" evidence="1">
    <location>
        <begin position="348"/>
        <end position="362"/>
    </location>
</feature>
<proteinExistence type="predicted"/>
<dbReference type="AlphaFoldDB" id="A0AAD6U040"/>
<evidence type="ECO:0008006" key="6">
    <source>
        <dbReference type="Google" id="ProtNLM"/>
    </source>
</evidence>